<sequence length="125" mass="14483">MVKIKRADSFDNLSPIDLYVNDVFESKIKMGETVNVDIKDQSKITIKQWGTKPVSIIANNSYDVKIVESNMNYLFLFFALEYIYIIGAQLLNWSILYSFLGVILIALLFFTYIKFIHPPYDLKIA</sequence>
<feature type="transmembrane region" description="Helical" evidence="1">
    <location>
        <begin position="97"/>
        <end position="116"/>
    </location>
</feature>
<name>A0A3N5BNW4_9BACL</name>
<reference evidence="2 3" key="1">
    <citation type="submission" date="2018-11" db="EMBL/GenBank/DDBJ databases">
        <title>Genomic Encyclopedia of Type Strains, Phase IV (KMG-IV): sequencing the most valuable type-strain genomes for metagenomic binning, comparative biology and taxonomic classification.</title>
        <authorList>
            <person name="Goeker M."/>
        </authorList>
    </citation>
    <scope>NUCLEOTIDE SEQUENCE [LARGE SCALE GENOMIC DNA]</scope>
    <source>
        <strain evidence="2 3">DSM 29158</strain>
    </source>
</reference>
<evidence type="ECO:0000313" key="3">
    <source>
        <dbReference type="Proteomes" id="UP000277108"/>
    </source>
</evidence>
<feature type="transmembrane region" description="Helical" evidence="1">
    <location>
        <begin position="73"/>
        <end position="91"/>
    </location>
</feature>
<organism evidence="2 3">
    <name type="scientific">Abyssicoccus albus</name>
    <dbReference type="NCBI Taxonomy" id="1817405"/>
    <lineage>
        <taxon>Bacteria</taxon>
        <taxon>Bacillati</taxon>
        <taxon>Bacillota</taxon>
        <taxon>Bacilli</taxon>
        <taxon>Bacillales</taxon>
        <taxon>Abyssicoccaceae</taxon>
    </lineage>
</organism>
<dbReference type="AlphaFoldDB" id="A0A3N5BNW4"/>
<protein>
    <submittedName>
        <fullName evidence="2">Uncharacterized protein</fullName>
    </submittedName>
</protein>
<gene>
    <name evidence="2" type="ORF">EDD62_1440</name>
</gene>
<keyword evidence="3" id="KW-1185">Reference proteome</keyword>
<accession>A0A3N5BNW4</accession>
<proteinExistence type="predicted"/>
<keyword evidence="1" id="KW-0472">Membrane</keyword>
<evidence type="ECO:0000256" key="1">
    <source>
        <dbReference type="SAM" id="Phobius"/>
    </source>
</evidence>
<keyword evidence="1" id="KW-1133">Transmembrane helix</keyword>
<dbReference type="RefSeq" id="WP_123808082.1">
    <property type="nucleotide sequence ID" value="NZ_RKRK01000003.1"/>
</dbReference>
<keyword evidence="1" id="KW-0812">Transmembrane</keyword>
<evidence type="ECO:0000313" key="2">
    <source>
        <dbReference type="EMBL" id="RPF56780.1"/>
    </source>
</evidence>
<dbReference type="Proteomes" id="UP000277108">
    <property type="component" value="Unassembled WGS sequence"/>
</dbReference>
<dbReference type="EMBL" id="RKRK01000003">
    <property type="protein sequence ID" value="RPF56780.1"/>
    <property type="molecule type" value="Genomic_DNA"/>
</dbReference>
<comment type="caution">
    <text evidence="2">The sequence shown here is derived from an EMBL/GenBank/DDBJ whole genome shotgun (WGS) entry which is preliminary data.</text>
</comment>